<dbReference type="eggNOG" id="KOG2323">
    <property type="taxonomic scope" value="Eukaryota"/>
</dbReference>
<accession>G0R4N1</accession>
<evidence type="ECO:0000256" key="11">
    <source>
        <dbReference type="ARBA" id="ARBA00023152"/>
    </source>
</evidence>
<dbReference type="InterPro" id="IPR015806">
    <property type="entry name" value="Pyrv_Knase_insert_dom_sf"/>
</dbReference>
<reference evidence="15 16" key="1">
    <citation type="submission" date="2011-07" db="EMBL/GenBank/DDBJ databases">
        <authorList>
            <person name="Coyne R."/>
            <person name="Brami D."/>
            <person name="Johnson J."/>
            <person name="Hostetler J."/>
            <person name="Hannick L."/>
            <person name="Clark T."/>
            <person name="Cassidy-Hanley D."/>
            <person name="Inman J."/>
        </authorList>
    </citation>
    <scope>NUCLEOTIDE SEQUENCE [LARGE SCALE GENOMIC DNA]</scope>
    <source>
        <strain evidence="15 16">G5</strain>
    </source>
</reference>
<dbReference type="InterPro" id="IPR011037">
    <property type="entry name" value="Pyrv_Knase-like_insert_dom_sf"/>
</dbReference>
<dbReference type="GeneID" id="14903638"/>
<keyword evidence="11 13" id="KW-0324">Glycolysis</keyword>
<sequence>MSDEKNKKNKIKLRNELLEFENEYYDNIKKKIVRTRRTKIIATVSQDRYTTYDQIKALYKSGVNSFLINMSYCHKQFITQISLWRNQLEEEFNTFIPITCVLKSNLARIGFLQQAQIFLKKDQEYRLILKKDILGDQYICSIDQLNIKRNLVINSKIIIDYGLVSLTVIKLEKSSDTLNYLKENFPNEIQYLNGKFKKKQKIYTTQNKNGEKKPQIYDVIVCKVDGDCFLKSYKPIFIQKNTNPNEEEDNNTEEENDLIQQKDKEDIKIALQNDIDCICIANVENSDDLKYARELLNDKNIKLIAKIQNQAAVKNFDEIIKEADALIIARGYLTVQIPVEKLHYIQKEMFQKCIQQRKIVMVSCNILECMVSSLLPMTCEVGEIFNLVSECVDNIILSSETAFGNFPVQAIETLSRICIETEANQILKNKEEKKIKEIQTFLSTLKQLIQLYIQLLKHLIIYKPVQQQYLARLEILHLNYQNQGLLVLLLLLLHVKNWQDILIIYPLLVLECLIHQVEVRNQQEK</sequence>
<keyword evidence="10 13" id="KW-0460">Magnesium</keyword>
<comment type="cofactor">
    <cofactor evidence="1">
        <name>K(+)</name>
        <dbReference type="ChEBI" id="CHEBI:29103"/>
    </cofactor>
</comment>
<keyword evidence="12 15" id="KW-0670">Pyruvate</keyword>
<dbReference type="UniPathway" id="UPA00109">
    <property type="reaction ID" value="UER00188"/>
</dbReference>
<comment type="similarity">
    <text evidence="3 13">Belongs to the pyruvate kinase family.</text>
</comment>
<evidence type="ECO:0000256" key="12">
    <source>
        <dbReference type="ARBA" id="ARBA00023317"/>
    </source>
</evidence>
<evidence type="ECO:0000256" key="3">
    <source>
        <dbReference type="ARBA" id="ARBA00008663"/>
    </source>
</evidence>
<dbReference type="InterPro" id="IPR015813">
    <property type="entry name" value="Pyrv/PenolPyrv_kinase-like_dom"/>
</dbReference>
<comment type="catalytic activity">
    <reaction evidence="13">
        <text>pyruvate + ATP = phosphoenolpyruvate + ADP + H(+)</text>
        <dbReference type="Rhea" id="RHEA:18157"/>
        <dbReference type="ChEBI" id="CHEBI:15361"/>
        <dbReference type="ChEBI" id="CHEBI:15378"/>
        <dbReference type="ChEBI" id="CHEBI:30616"/>
        <dbReference type="ChEBI" id="CHEBI:58702"/>
        <dbReference type="ChEBI" id="CHEBI:456216"/>
        <dbReference type="EC" id="2.7.1.40"/>
    </reaction>
</comment>
<protein>
    <recommendedName>
        <fullName evidence="4 13">Pyruvate kinase</fullName>
        <ecNumber evidence="4 13">2.7.1.40</ecNumber>
    </recommendedName>
</protein>
<evidence type="ECO:0000256" key="5">
    <source>
        <dbReference type="ARBA" id="ARBA00022679"/>
    </source>
</evidence>
<dbReference type="PRINTS" id="PR01050">
    <property type="entry name" value="PYRUVTKNASE"/>
</dbReference>
<keyword evidence="9" id="KW-0067">ATP-binding</keyword>
<dbReference type="InterPro" id="IPR001697">
    <property type="entry name" value="Pyr_Knase"/>
</dbReference>
<dbReference type="InterPro" id="IPR040442">
    <property type="entry name" value="Pyrv_kinase-like_dom_sf"/>
</dbReference>
<keyword evidence="5 13" id="KW-0808">Transferase</keyword>
<dbReference type="Gene3D" id="3.20.20.60">
    <property type="entry name" value="Phosphoenolpyruvate-binding domains"/>
    <property type="match status" value="2"/>
</dbReference>
<dbReference type="AlphaFoldDB" id="G0R4N1"/>
<dbReference type="Pfam" id="PF00224">
    <property type="entry name" value="PK"/>
    <property type="match status" value="2"/>
</dbReference>
<dbReference type="GO" id="GO:0016301">
    <property type="term" value="F:kinase activity"/>
    <property type="evidence" value="ECO:0007669"/>
    <property type="project" value="UniProtKB-KW"/>
</dbReference>
<evidence type="ECO:0000313" key="16">
    <source>
        <dbReference type="Proteomes" id="UP000008983"/>
    </source>
</evidence>
<organism evidence="15 16">
    <name type="scientific">Ichthyophthirius multifiliis</name>
    <name type="common">White spot disease agent</name>
    <name type="synonym">Ich</name>
    <dbReference type="NCBI Taxonomy" id="5932"/>
    <lineage>
        <taxon>Eukaryota</taxon>
        <taxon>Sar</taxon>
        <taxon>Alveolata</taxon>
        <taxon>Ciliophora</taxon>
        <taxon>Intramacronucleata</taxon>
        <taxon>Oligohymenophorea</taxon>
        <taxon>Hymenostomatida</taxon>
        <taxon>Ophryoglenina</taxon>
        <taxon>Ichthyophthirius</taxon>
    </lineage>
</organism>
<dbReference type="EMBL" id="GL984352">
    <property type="protein sequence ID" value="EGR27591.1"/>
    <property type="molecule type" value="Genomic_DNA"/>
</dbReference>
<evidence type="ECO:0000256" key="2">
    <source>
        <dbReference type="ARBA" id="ARBA00004997"/>
    </source>
</evidence>
<dbReference type="PANTHER" id="PTHR11817">
    <property type="entry name" value="PYRUVATE KINASE"/>
    <property type="match status" value="1"/>
</dbReference>
<evidence type="ECO:0000256" key="6">
    <source>
        <dbReference type="ARBA" id="ARBA00022723"/>
    </source>
</evidence>
<comment type="pathway">
    <text evidence="2 13">Carbohydrate degradation; glycolysis; pyruvate from D-glyceraldehyde 3-phosphate: step 5/5.</text>
</comment>
<dbReference type="SUPFAM" id="SSF50800">
    <property type="entry name" value="PK beta-barrel domain-like"/>
    <property type="match status" value="1"/>
</dbReference>
<dbReference type="Proteomes" id="UP000008983">
    <property type="component" value="Unassembled WGS sequence"/>
</dbReference>
<dbReference type="InterPro" id="IPR015793">
    <property type="entry name" value="Pyrv_Knase_brl"/>
</dbReference>
<dbReference type="STRING" id="857967.G0R4N1"/>
<dbReference type="GO" id="GO:0000287">
    <property type="term" value="F:magnesium ion binding"/>
    <property type="evidence" value="ECO:0007669"/>
    <property type="project" value="InterPro"/>
</dbReference>
<dbReference type="InterPro" id="IPR036918">
    <property type="entry name" value="Pyrv_Knase_C_sf"/>
</dbReference>
<proteinExistence type="inferred from homology"/>
<dbReference type="EC" id="2.7.1.40" evidence="4 13"/>
<dbReference type="GO" id="GO:0005524">
    <property type="term" value="F:ATP binding"/>
    <property type="evidence" value="ECO:0007669"/>
    <property type="project" value="UniProtKB-KW"/>
</dbReference>
<dbReference type="Gene3D" id="2.40.33.10">
    <property type="entry name" value="PK beta-barrel domain-like"/>
    <property type="match status" value="2"/>
</dbReference>
<feature type="domain" description="Pyruvate kinase barrel" evidence="14">
    <location>
        <begin position="36"/>
        <end position="178"/>
    </location>
</feature>
<dbReference type="SUPFAM" id="SSF51621">
    <property type="entry name" value="Phosphoenolpyruvate/pyruvate domain"/>
    <property type="match status" value="1"/>
</dbReference>
<evidence type="ECO:0000313" key="15">
    <source>
        <dbReference type="EMBL" id="EGR27591.1"/>
    </source>
</evidence>
<evidence type="ECO:0000256" key="13">
    <source>
        <dbReference type="RuleBase" id="RU000504"/>
    </source>
</evidence>
<dbReference type="InParanoid" id="G0R4N1"/>
<dbReference type="GO" id="GO:0004743">
    <property type="term" value="F:pyruvate kinase activity"/>
    <property type="evidence" value="ECO:0007669"/>
    <property type="project" value="UniProtKB-EC"/>
</dbReference>
<evidence type="ECO:0000259" key="14">
    <source>
        <dbReference type="Pfam" id="PF00224"/>
    </source>
</evidence>
<dbReference type="GO" id="GO:0030955">
    <property type="term" value="F:potassium ion binding"/>
    <property type="evidence" value="ECO:0007669"/>
    <property type="project" value="InterPro"/>
</dbReference>
<gene>
    <name evidence="15" type="ORF">IMG5_193910</name>
</gene>
<evidence type="ECO:0000256" key="9">
    <source>
        <dbReference type="ARBA" id="ARBA00022840"/>
    </source>
</evidence>
<evidence type="ECO:0000256" key="10">
    <source>
        <dbReference type="ARBA" id="ARBA00022842"/>
    </source>
</evidence>
<dbReference type="RefSeq" id="XP_004025043.1">
    <property type="nucleotide sequence ID" value="XM_004024994.1"/>
</dbReference>
<evidence type="ECO:0000256" key="8">
    <source>
        <dbReference type="ARBA" id="ARBA00022777"/>
    </source>
</evidence>
<keyword evidence="7" id="KW-0547">Nucleotide-binding</keyword>
<keyword evidence="16" id="KW-1185">Reference proteome</keyword>
<dbReference type="OMA" id="CNILESM"/>
<name>G0R4N1_ICHMU</name>
<dbReference type="Gene3D" id="3.40.1380.20">
    <property type="entry name" value="Pyruvate kinase, C-terminal domain"/>
    <property type="match status" value="1"/>
</dbReference>
<feature type="domain" description="Pyruvate kinase barrel" evidence="14">
    <location>
        <begin position="254"/>
        <end position="411"/>
    </location>
</feature>
<keyword evidence="6" id="KW-0479">Metal-binding</keyword>
<evidence type="ECO:0000256" key="4">
    <source>
        <dbReference type="ARBA" id="ARBA00012142"/>
    </source>
</evidence>
<evidence type="ECO:0000256" key="1">
    <source>
        <dbReference type="ARBA" id="ARBA00001958"/>
    </source>
</evidence>
<keyword evidence="8 13" id="KW-0418">Kinase</keyword>
<dbReference type="OrthoDB" id="290852at2759"/>
<evidence type="ECO:0000256" key="7">
    <source>
        <dbReference type="ARBA" id="ARBA00022741"/>
    </source>
</evidence>